<reference evidence="1 2" key="1">
    <citation type="submission" date="2024-04" db="EMBL/GenBank/DDBJ databases">
        <authorList>
            <person name="Wu Y.S."/>
            <person name="Zhang L."/>
        </authorList>
    </citation>
    <scope>NUCLEOTIDE SEQUENCE [LARGE SCALE GENOMIC DNA]</scope>
    <source>
        <strain evidence="1 2">KG-01</strain>
    </source>
</reference>
<organism evidence="1 2">
    <name type="scientific">Kurthia gibsonii</name>
    <dbReference type="NCBI Taxonomy" id="33946"/>
    <lineage>
        <taxon>Bacteria</taxon>
        <taxon>Bacillati</taxon>
        <taxon>Bacillota</taxon>
        <taxon>Bacilli</taxon>
        <taxon>Bacillales</taxon>
        <taxon>Caryophanaceae</taxon>
        <taxon>Kurthia</taxon>
    </lineage>
</organism>
<dbReference type="Gene3D" id="1.20.120.1450">
    <property type="match status" value="1"/>
</dbReference>
<proteinExistence type="predicted"/>
<sequence>MNAANMEQLVTELKDEIYNKLHHRTLLAYTGQPPIWDDQLFYLLLPRVNGEQWTKQHQVAAQSVAMIQTALTTHDLVKEQQATSKAQQLMVLAGDYYSGMYYDTLAKLPDIQFVQKLSNAVAEISEQKTAFYEPKECTLEELLLRYETIVSRAVEQFMGHFGFTVYIELMKKGMLLSRLSAELKKVINDTSTIRLFRVISERFSSKDEAIQAIQQEITTRATKLTEEIHTMGFLTNVAKTAILSRIEALNHSAT</sequence>
<dbReference type="InterPro" id="IPR009920">
    <property type="entry name" value="HEPPP_synth_su1"/>
</dbReference>
<keyword evidence="2" id="KW-1185">Reference proteome</keyword>
<comment type="caution">
    <text evidence="1">The sequence shown here is derived from an EMBL/GenBank/DDBJ whole genome shotgun (WGS) entry which is preliminary data.</text>
</comment>
<dbReference type="EMBL" id="JBCEWA010000009">
    <property type="protein sequence ID" value="MEL5989078.1"/>
    <property type="molecule type" value="Genomic_DNA"/>
</dbReference>
<dbReference type="RefSeq" id="WP_068454428.1">
    <property type="nucleotide sequence ID" value="NZ_CP147847.1"/>
</dbReference>
<evidence type="ECO:0000313" key="2">
    <source>
        <dbReference type="Proteomes" id="UP001398420"/>
    </source>
</evidence>
<protein>
    <submittedName>
        <fullName evidence="1">Heptaprenyl diphosphate synthase component 1</fullName>
    </submittedName>
</protein>
<name>A0ABU9LPT1_9BACL</name>
<accession>A0ABU9LPT1</accession>
<evidence type="ECO:0000313" key="1">
    <source>
        <dbReference type="EMBL" id="MEL5989078.1"/>
    </source>
</evidence>
<dbReference type="Pfam" id="PF07307">
    <property type="entry name" value="HEPPP_synt_1"/>
    <property type="match status" value="1"/>
</dbReference>
<dbReference type="Proteomes" id="UP001398420">
    <property type="component" value="Unassembled WGS sequence"/>
</dbReference>
<gene>
    <name evidence="1" type="ORF">AAF454_11750</name>
</gene>